<dbReference type="Proteomes" id="UP001166286">
    <property type="component" value="Unassembled WGS sequence"/>
</dbReference>
<dbReference type="EMBL" id="JAFEKC020000020">
    <property type="protein sequence ID" value="KAK0508446.1"/>
    <property type="molecule type" value="Genomic_DNA"/>
</dbReference>
<organism evidence="3 4">
    <name type="scientific">Cladonia borealis</name>
    <dbReference type="NCBI Taxonomy" id="184061"/>
    <lineage>
        <taxon>Eukaryota</taxon>
        <taxon>Fungi</taxon>
        <taxon>Dikarya</taxon>
        <taxon>Ascomycota</taxon>
        <taxon>Pezizomycotina</taxon>
        <taxon>Lecanoromycetes</taxon>
        <taxon>OSLEUM clade</taxon>
        <taxon>Lecanoromycetidae</taxon>
        <taxon>Lecanorales</taxon>
        <taxon>Lecanorineae</taxon>
        <taxon>Cladoniaceae</taxon>
        <taxon>Cladonia</taxon>
    </lineage>
</organism>
<accession>A0AA39QV73</accession>
<evidence type="ECO:0000313" key="3">
    <source>
        <dbReference type="EMBL" id="KAK0508446.1"/>
    </source>
</evidence>
<evidence type="ECO:0000313" key="4">
    <source>
        <dbReference type="Proteomes" id="UP001166286"/>
    </source>
</evidence>
<dbReference type="AlphaFoldDB" id="A0AA39QV73"/>
<dbReference type="SUPFAM" id="SSF51905">
    <property type="entry name" value="FAD/NAD(P)-binding domain"/>
    <property type="match status" value="1"/>
</dbReference>
<dbReference type="SUPFAM" id="SSF54373">
    <property type="entry name" value="FAD-linked reductases, C-terminal domain"/>
    <property type="match status" value="1"/>
</dbReference>
<name>A0AA39QV73_9LECA</name>
<dbReference type="InterPro" id="IPR012132">
    <property type="entry name" value="GMC_OxRdtase"/>
</dbReference>
<reference evidence="3" key="1">
    <citation type="submission" date="2023-03" db="EMBL/GenBank/DDBJ databases">
        <title>Complete genome of Cladonia borealis.</title>
        <authorList>
            <person name="Park H."/>
        </authorList>
    </citation>
    <scope>NUCLEOTIDE SEQUENCE</scope>
    <source>
        <strain evidence="3">ANT050790</strain>
    </source>
</reference>
<comment type="similarity">
    <text evidence="1">Belongs to the GMC oxidoreductase family.</text>
</comment>
<comment type="caution">
    <text evidence="3">The sequence shown here is derived from an EMBL/GenBank/DDBJ whole genome shotgun (WGS) entry which is preliminary data.</text>
</comment>
<keyword evidence="4" id="KW-1185">Reference proteome</keyword>
<sequence>MLLLPTSRGSVHITSASPIDAPAIDSNIYDTEIDRTALIHGVRRVLHALLGTSTGKSYVNSEAAPPDMPALTENSSDAEIDTGIRLTGLSHAHSAGTAAMGKVVDTQLRVKGVRGLRVADASIFPTTIGGHPQATLYGVAEHAADIILQDM</sequence>
<dbReference type="Gene3D" id="3.50.50.60">
    <property type="entry name" value="FAD/NAD(P)-binding domain"/>
    <property type="match status" value="1"/>
</dbReference>
<dbReference type="Gene3D" id="3.30.560.10">
    <property type="entry name" value="Glucose Oxidase, domain 3"/>
    <property type="match status" value="1"/>
</dbReference>
<dbReference type="GO" id="GO:0050660">
    <property type="term" value="F:flavin adenine dinucleotide binding"/>
    <property type="evidence" value="ECO:0007669"/>
    <property type="project" value="InterPro"/>
</dbReference>
<proteinExistence type="inferred from homology"/>
<evidence type="ECO:0000259" key="2">
    <source>
        <dbReference type="Pfam" id="PF05199"/>
    </source>
</evidence>
<gene>
    <name evidence="3" type="ORF">JMJ35_008722</name>
</gene>
<evidence type="ECO:0000256" key="1">
    <source>
        <dbReference type="ARBA" id="ARBA00010790"/>
    </source>
</evidence>
<dbReference type="PANTHER" id="PTHR11552:SF123">
    <property type="entry name" value="GMC OXIDOREDUCTASE (AFU_ORTHOLOGUE AFUA_2G01770)-RELATED"/>
    <property type="match status" value="1"/>
</dbReference>
<dbReference type="InterPro" id="IPR007867">
    <property type="entry name" value="GMC_OxRtase_C"/>
</dbReference>
<feature type="domain" description="Glucose-methanol-choline oxidoreductase C-terminal" evidence="2">
    <location>
        <begin position="5"/>
        <end position="140"/>
    </location>
</feature>
<dbReference type="InterPro" id="IPR036188">
    <property type="entry name" value="FAD/NAD-bd_sf"/>
</dbReference>
<protein>
    <recommendedName>
        <fullName evidence="2">Glucose-methanol-choline oxidoreductase C-terminal domain-containing protein</fullName>
    </recommendedName>
</protein>
<dbReference type="GO" id="GO:0016614">
    <property type="term" value="F:oxidoreductase activity, acting on CH-OH group of donors"/>
    <property type="evidence" value="ECO:0007669"/>
    <property type="project" value="InterPro"/>
</dbReference>
<dbReference type="PANTHER" id="PTHR11552">
    <property type="entry name" value="GLUCOSE-METHANOL-CHOLINE GMC OXIDOREDUCTASE"/>
    <property type="match status" value="1"/>
</dbReference>
<dbReference type="Pfam" id="PF05199">
    <property type="entry name" value="GMC_oxred_C"/>
    <property type="match status" value="1"/>
</dbReference>